<dbReference type="RefSeq" id="XP_060330014.1">
    <property type="nucleotide sequence ID" value="XM_060482282.1"/>
</dbReference>
<sequence>MRQTTSSSNTTMAMDASSVSDDFSDYDVISNSGLDSSLADLSLAMSEPPPTQEARDRFNTATLSPEDIQKWTRESEGKIKQRSSSADQRTVRVYVDGVFDIFGVGHALQLRQAKLAFPSVHLVVGVFSDELCSSYGSPAIFPHVERCEVVRHCRWVDEVIGDAPWRVDEHLLSKRRIDYVAIDEGITVDPKYDSVRVKGYDEVKKLGKVIHTRRTHGLTAHPLSKSLSTPGPPTHIPVQPTSLLSLPTPTPEGQIGQNRYICNNTIMPHIL</sequence>
<evidence type="ECO:0000313" key="4">
    <source>
        <dbReference type="Proteomes" id="UP001175211"/>
    </source>
</evidence>
<accession>A0AA39N578</accession>
<dbReference type="Gene3D" id="3.40.50.620">
    <property type="entry name" value="HUPs"/>
    <property type="match status" value="1"/>
</dbReference>
<dbReference type="EMBL" id="JAUEPS010000020">
    <property type="protein sequence ID" value="KAK0457715.1"/>
    <property type="molecule type" value="Genomic_DNA"/>
</dbReference>
<dbReference type="EC" id="2.7.7.15" evidence="1"/>
<keyword evidence="3" id="KW-0808">Transferase</keyword>
<dbReference type="InterPro" id="IPR045049">
    <property type="entry name" value="Pcy1-like"/>
</dbReference>
<dbReference type="GeneID" id="85365830"/>
<dbReference type="PANTHER" id="PTHR10739:SF13">
    <property type="entry name" value="CHOLINE-PHOSPHATE CYTIDYLYLTRANSFERASE"/>
    <property type="match status" value="1"/>
</dbReference>
<reference evidence="3" key="1">
    <citation type="submission" date="2023-06" db="EMBL/GenBank/DDBJ databases">
        <authorList>
            <consortium name="Lawrence Berkeley National Laboratory"/>
            <person name="Ahrendt S."/>
            <person name="Sahu N."/>
            <person name="Indic B."/>
            <person name="Wong-Bajracharya J."/>
            <person name="Merenyi Z."/>
            <person name="Ke H.-M."/>
            <person name="Monk M."/>
            <person name="Kocsube S."/>
            <person name="Drula E."/>
            <person name="Lipzen A."/>
            <person name="Balint B."/>
            <person name="Henrissat B."/>
            <person name="Andreopoulos B."/>
            <person name="Martin F.M."/>
            <person name="Harder C.B."/>
            <person name="Rigling D."/>
            <person name="Ford K.L."/>
            <person name="Foster G.D."/>
            <person name="Pangilinan J."/>
            <person name="Papanicolaou A."/>
            <person name="Barry K."/>
            <person name="LaButti K."/>
            <person name="Viragh M."/>
            <person name="Koriabine M."/>
            <person name="Yan M."/>
            <person name="Riley R."/>
            <person name="Champramary S."/>
            <person name="Plett K.L."/>
            <person name="Tsai I.J."/>
            <person name="Slot J."/>
            <person name="Sipos G."/>
            <person name="Plett J."/>
            <person name="Nagy L.G."/>
            <person name="Grigoriev I.V."/>
        </authorList>
    </citation>
    <scope>NUCLEOTIDE SEQUENCE</scope>
    <source>
        <strain evidence="3">CCBAS 213</strain>
    </source>
</reference>
<evidence type="ECO:0000259" key="2">
    <source>
        <dbReference type="Pfam" id="PF01467"/>
    </source>
</evidence>
<feature type="domain" description="Cytidyltransferase-like" evidence="2">
    <location>
        <begin position="94"/>
        <end position="215"/>
    </location>
</feature>
<protein>
    <recommendedName>
        <fullName evidence="1">choline-phosphate cytidylyltransferase</fullName>
        <ecNumber evidence="1">2.7.7.15</ecNumber>
    </recommendedName>
</protein>
<dbReference type="GO" id="GO:0005635">
    <property type="term" value="C:nuclear envelope"/>
    <property type="evidence" value="ECO:0007669"/>
    <property type="project" value="TreeGrafter"/>
</dbReference>
<name>A0AA39N578_ARMTA</name>
<evidence type="ECO:0000256" key="1">
    <source>
        <dbReference type="ARBA" id="ARBA00026101"/>
    </source>
</evidence>
<dbReference type="GO" id="GO:0004105">
    <property type="term" value="F:choline-phosphate cytidylyltransferase activity"/>
    <property type="evidence" value="ECO:0007669"/>
    <property type="project" value="UniProtKB-EC"/>
</dbReference>
<keyword evidence="3" id="KW-0548">Nucleotidyltransferase</keyword>
<dbReference type="PANTHER" id="PTHR10739">
    <property type="entry name" value="CYTIDYLYLTRANSFERASE"/>
    <property type="match status" value="1"/>
</dbReference>
<proteinExistence type="predicted"/>
<dbReference type="InterPro" id="IPR014729">
    <property type="entry name" value="Rossmann-like_a/b/a_fold"/>
</dbReference>
<dbReference type="NCBIfam" id="TIGR00125">
    <property type="entry name" value="cyt_tran_rel"/>
    <property type="match status" value="1"/>
</dbReference>
<dbReference type="InterPro" id="IPR004821">
    <property type="entry name" value="Cyt_trans-like"/>
</dbReference>
<evidence type="ECO:0000313" key="3">
    <source>
        <dbReference type="EMBL" id="KAK0457715.1"/>
    </source>
</evidence>
<gene>
    <name evidence="3" type="ORF">EV420DRAFT_474784</name>
</gene>
<organism evidence="3 4">
    <name type="scientific">Armillaria tabescens</name>
    <name type="common">Ringless honey mushroom</name>
    <name type="synonym">Agaricus tabescens</name>
    <dbReference type="NCBI Taxonomy" id="1929756"/>
    <lineage>
        <taxon>Eukaryota</taxon>
        <taxon>Fungi</taxon>
        <taxon>Dikarya</taxon>
        <taxon>Basidiomycota</taxon>
        <taxon>Agaricomycotina</taxon>
        <taxon>Agaricomycetes</taxon>
        <taxon>Agaricomycetidae</taxon>
        <taxon>Agaricales</taxon>
        <taxon>Marasmiineae</taxon>
        <taxon>Physalacriaceae</taxon>
        <taxon>Desarmillaria</taxon>
    </lineage>
</organism>
<comment type="caution">
    <text evidence="3">The sequence shown here is derived from an EMBL/GenBank/DDBJ whole genome shotgun (WGS) entry which is preliminary data.</text>
</comment>
<dbReference type="Pfam" id="PF01467">
    <property type="entry name" value="CTP_transf_like"/>
    <property type="match status" value="1"/>
</dbReference>
<dbReference type="AlphaFoldDB" id="A0AA39N578"/>
<dbReference type="GO" id="GO:0031210">
    <property type="term" value="F:phosphatidylcholine binding"/>
    <property type="evidence" value="ECO:0007669"/>
    <property type="project" value="TreeGrafter"/>
</dbReference>
<dbReference type="SUPFAM" id="SSF52374">
    <property type="entry name" value="Nucleotidylyl transferase"/>
    <property type="match status" value="1"/>
</dbReference>
<dbReference type="Proteomes" id="UP001175211">
    <property type="component" value="Unassembled WGS sequence"/>
</dbReference>
<keyword evidence="4" id="KW-1185">Reference proteome</keyword>